<dbReference type="GO" id="GO:0045202">
    <property type="term" value="C:synapse"/>
    <property type="evidence" value="ECO:0007669"/>
    <property type="project" value="GOC"/>
</dbReference>
<evidence type="ECO:0000256" key="1">
    <source>
        <dbReference type="ARBA" id="ARBA00010749"/>
    </source>
</evidence>
<reference evidence="9 10" key="1">
    <citation type="journal article" date="2023" name="BMC Biol.">
        <title>The compact genome of the sponge Oopsacas minuta (Hexactinellida) is lacking key metazoan core genes.</title>
        <authorList>
            <person name="Santini S."/>
            <person name="Schenkelaars Q."/>
            <person name="Jourda C."/>
            <person name="Duchesne M."/>
            <person name="Belahbib H."/>
            <person name="Rocher C."/>
            <person name="Selva M."/>
            <person name="Riesgo A."/>
            <person name="Vervoort M."/>
            <person name="Leys S.P."/>
            <person name="Kodjabachian L."/>
            <person name="Le Bivic A."/>
            <person name="Borchiellini C."/>
            <person name="Claverie J.M."/>
            <person name="Renard E."/>
        </authorList>
    </citation>
    <scope>NUCLEOTIDE SEQUENCE [LARGE SCALE GENOMIC DNA]</scope>
    <source>
        <strain evidence="9">SPO-2</strain>
    </source>
</reference>
<evidence type="ECO:0000256" key="5">
    <source>
        <dbReference type="SAM" id="Coils"/>
    </source>
</evidence>
<gene>
    <name evidence="9" type="ORF">LOD99_2470</name>
</gene>
<dbReference type="InterPro" id="IPR001452">
    <property type="entry name" value="SH3_domain"/>
</dbReference>
<name>A0AAV7K4I1_9METZ</name>
<dbReference type="SMART" id="SM00326">
    <property type="entry name" value="SH3"/>
    <property type="match status" value="3"/>
</dbReference>
<keyword evidence="2 4" id="KW-0728">SH3 domain</keyword>
<feature type="region of interest" description="Disordered" evidence="6">
    <location>
        <begin position="1152"/>
        <end position="1172"/>
    </location>
</feature>
<dbReference type="InterPro" id="IPR057884">
    <property type="entry name" value="FN3_RIM-BP1/2/3"/>
</dbReference>
<dbReference type="InterPro" id="IPR036028">
    <property type="entry name" value="SH3-like_dom_sf"/>
</dbReference>
<comment type="caution">
    <text evidence="9">The sequence shown here is derived from an EMBL/GenBank/DDBJ whole genome shotgun (WGS) entry which is preliminary data.</text>
</comment>
<feature type="coiled-coil region" evidence="5">
    <location>
        <begin position="412"/>
        <end position="474"/>
    </location>
</feature>
<dbReference type="PANTHER" id="PTHR14234">
    <property type="entry name" value="RIM BINDING PROTEIN-RELATED"/>
    <property type="match status" value="1"/>
</dbReference>
<keyword evidence="10" id="KW-1185">Reference proteome</keyword>
<keyword evidence="5" id="KW-0175">Coiled coil</keyword>
<dbReference type="PROSITE" id="PS50002">
    <property type="entry name" value="SH3"/>
    <property type="match status" value="3"/>
</dbReference>
<dbReference type="Proteomes" id="UP001165289">
    <property type="component" value="Unassembled WGS sequence"/>
</dbReference>
<dbReference type="InterPro" id="IPR003961">
    <property type="entry name" value="FN3_dom"/>
</dbReference>
<dbReference type="PANTHER" id="PTHR14234:SF19">
    <property type="entry name" value="RIM-BINDING PROTEIN, ISOFORM F"/>
    <property type="match status" value="1"/>
</dbReference>
<dbReference type="PRINTS" id="PR00452">
    <property type="entry name" value="SH3DOMAIN"/>
</dbReference>
<proteinExistence type="inferred from homology"/>
<feature type="coiled-coil region" evidence="5">
    <location>
        <begin position="683"/>
        <end position="1002"/>
    </location>
</feature>
<evidence type="ECO:0000313" key="9">
    <source>
        <dbReference type="EMBL" id="KAI6655181.1"/>
    </source>
</evidence>
<evidence type="ECO:0000259" key="7">
    <source>
        <dbReference type="PROSITE" id="PS50002"/>
    </source>
</evidence>
<feature type="region of interest" description="Disordered" evidence="6">
    <location>
        <begin position="1506"/>
        <end position="1534"/>
    </location>
</feature>
<dbReference type="Pfam" id="PF07653">
    <property type="entry name" value="SH3_2"/>
    <property type="match status" value="3"/>
</dbReference>
<feature type="domain" description="Fibronectin type-III" evidence="8">
    <location>
        <begin position="1303"/>
        <end position="1400"/>
    </location>
</feature>
<dbReference type="FunFam" id="2.30.30.40:FF:000016">
    <property type="entry name" value="RIMS-binding protein 2 isoform X2"/>
    <property type="match status" value="1"/>
</dbReference>
<feature type="compositionally biased region" description="Basic and acidic residues" evidence="6">
    <location>
        <begin position="201"/>
        <end position="216"/>
    </location>
</feature>
<evidence type="ECO:0000313" key="10">
    <source>
        <dbReference type="Proteomes" id="UP001165289"/>
    </source>
</evidence>
<feature type="compositionally biased region" description="Low complexity" evidence="6">
    <location>
        <begin position="358"/>
        <end position="367"/>
    </location>
</feature>
<evidence type="ECO:0000256" key="2">
    <source>
        <dbReference type="ARBA" id="ARBA00022443"/>
    </source>
</evidence>
<feature type="coiled-coil region" evidence="5">
    <location>
        <begin position="527"/>
        <end position="578"/>
    </location>
</feature>
<feature type="domain" description="SH3" evidence="7">
    <location>
        <begin position="1186"/>
        <end position="1253"/>
    </location>
</feature>
<feature type="coiled-coil region" evidence="5">
    <location>
        <begin position="65"/>
        <end position="92"/>
    </location>
</feature>
<feature type="domain" description="SH3" evidence="7">
    <location>
        <begin position="1430"/>
        <end position="1497"/>
    </location>
</feature>
<feature type="coiled-coil region" evidence="5">
    <location>
        <begin position="1084"/>
        <end position="1142"/>
    </location>
</feature>
<evidence type="ECO:0000256" key="4">
    <source>
        <dbReference type="PROSITE-ProRule" id="PRU00192"/>
    </source>
</evidence>
<dbReference type="GO" id="GO:0007274">
    <property type="term" value="P:neuromuscular synaptic transmission"/>
    <property type="evidence" value="ECO:0007669"/>
    <property type="project" value="TreeGrafter"/>
</dbReference>
<organism evidence="9 10">
    <name type="scientific">Oopsacas minuta</name>
    <dbReference type="NCBI Taxonomy" id="111878"/>
    <lineage>
        <taxon>Eukaryota</taxon>
        <taxon>Metazoa</taxon>
        <taxon>Porifera</taxon>
        <taxon>Hexactinellida</taxon>
        <taxon>Hexasterophora</taxon>
        <taxon>Lyssacinosida</taxon>
        <taxon>Leucopsacidae</taxon>
        <taxon>Oopsacas</taxon>
    </lineage>
</organism>
<dbReference type="Pfam" id="PF25523">
    <property type="entry name" value="Ig_RIMBP2"/>
    <property type="match status" value="1"/>
</dbReference>
<dbReference type="Gene3D" id="2.60.40.10">
    <property type="entry name" value="Immunoglobulins"/>
    <property type="match status" value="1"/>
</dbReference>
<protein>
    <submittedName>
        <fullName evidence="9">Uncharacterized protein</fullName>
    </submittedName>
</protein>
<feature type="region of interest" description="Disordered" evidence="6">
    <location>
        <begin position="196"/>
        <end position="216"/>
    </location>
</feature>
<evidence type="ECO:0000256" key="6">
    <source>
        <dbReference type="SAM" id="MobiDB-lite"/>
    </source>
</evidence>
<evidence type="ECO:0000259" key="8">
    <source>
        <dbReference type="PROSITE" id="PS50853"/>
    </source>
</evidence>
<dbReference type="InterPro" id="IPR013783">
    <property type="entry name" value="Ig-like_fold"/>
</dbReference>
<accession>A0AAV7K4I1</accession>
<feature type="region of interest" description="Disordered" evidence="6">
    <location>
        <begin position="345"/>
        <end position="374"/>
    </location>
</feature>
<comment type="similarity">
    <text evidence="1">Belongs to the RIMBP family.</text>
</comment>
<keyword evidence="3" id="KW-0677">Repeat</keyword>
<feature type="domain" description="SH3" evidence="7">
    <location>
        <begin position="1536"/>
        <end position="1603"/>
    </location>
</feature>
<dbReference type="Gene3D" id="2.30.30.40">
    <property type="entry name" value="SH3 Domains"/>
    <property type="match status" value="3"/>
</dbReference>
<feature type="compositionally biased region" description="Basic and acidic residues" evidence="6">
    <location>
        <begin position="1156"/>
        <end position="1172"/>
    </location>
</feature>
<dbReference type="SUPFAM" id="SSF50044">
    <property type="entry name" value="SH3-domain"/>
    <property type="match status" value="3"/>
</dbReference>
<sequence>MATSPEALEEAIELDINTKANESLLPTDRIIDTLTLSDLSAPDTSQLDTFSLSAEPSKPSQNWQLTSYKKENERLRNQVVKLRKYLDSEKEQLKFIKKDAQETLVRVRKEERDTARHKHNELQLKLERQNQGQLKSSESHWQSEVVRLQGDIRQLRQETARLKVQQQNLEVAKRRAEEDLRKFSQQHDSEVEVLRRAGGQDLRKQHDELRSRDKELRDKKRELDHVNERALRMESKVDELEATLARLKGGLSLEKASPRALLDSREASIGDRSYSDVTTPLHYKEVVTGGPEEVSLASPVTDKDRSVMHKNAELSALAHRLDEKVKKLNGEKQELLDKLKKGQISSDPLKEDNRKLSSKCSDLSSSLRRTEEREKQALGEAKKLKLNQTKFEELITTAKQELSAEKSKNLRHKLGRQQLERAQVELKRLQSELTGHKDTIQNLEKEREDLKKRIDLLKHSKKLLSEERDNAMKQSNQLITDQNNASEKEWENASQASFIQAEMDQVIFERDELKASIVQLHLEHITLQRANSLLNELNEASNNKEESIESELKRSDELERIESELKLSNERIAELESELAIQAGTIDNSELDQRISYLTQSLSSTEAELSVANDRINELEGELQTNIAAEEDRQITVVQLHEQIEQLQQDIKVKSVAHEEELSLVKSERSRLHEQLDDKINRVTELEISLSEAIDNTAQLEARLDQLSSDKIEHTNLEEMKNQEVQHLETELKSAQEALGNISNDKILLSNEVSELRESLNAITELKDKEEVEREDLLERLEQVKQELAKAQDDRDQMRDRLTVAEVSLMGEQHLNEKIQNLEQLNKKTSDENAVLQMRADQLGIIECELETNRNQLERLRDKERELEGDIRVLKLEKEESQLDLQICRESLNKEISKLNEEKNNMVEAYSLQLSEAQTEIDHLRSITTTADKSGEAKSSPDASLLRSRVQALTQQLEEVQRERDNQEQEMEKTLLAKQTELDQIQYNLHETEAKLADALQNALQMSESKPIAPLDSPSSVCDNDMKRELKVHIEAALLNMREGTPEATKKHLHVIQGIIEHISLNQNPENTGTSDEFSFNNIIVEIDNDKEMMRQELAEFQEAFSALEEELEEARATLQSFQDQEKDLTQKNRMIQDLRSQVSDLKLIISTETQRNQHEKSSPGSLGDEHSITASLLDSPQSRFLEPRLFVTLFDYDPMSLCTTGHPERQLPLKAGDIIVVHGDMNATAHYQATHGGTAGLVPANFIEELIISDTLARQRLLHQSLSPEKKDRIRSVGEEAYSSSEDDNNEVRHSGVRIPMCVSDLCVDKVFQDSIVLSWEPPKLSSSGKSNGAYVLGYRALVNNEPKKDVIGALQVKCLLEGMTSGVPLTIQLITLSDNDLCSHPCTIQHPPIYSSHSRPSTASSHFSLPASLADTISPATSSSTILEPSHNVVAIYDYNAIIDSPNDNHEFELSFKGGDLITVFGCVMEDGFYFGELNGKKGLVPSNFVQEYCESDIQTLDTTRATNQSTNRPQSSDSQSLIASTPDPQLPKSKQVQVLALYSYDPYTMSPNENPEIELAFKEGDILRIQPDMDKYGFFQGEMDGIQGLIPSNFVTELDTDFSEVQLEQASGVSPLPEIFSDNDAEDIANLIQEKPRKGVFKKGKNFVKKLGRIGSPRNPKT</sequence>
<dbReference type="InterPro" id="IPR040325">
    <property type="entry name" value="RIMBP1/2/3"/>
</dbReference>
<dbReference type="EMBL" id="JAKMXF010000210">
    <property type="protein sequence ID" value="KAI6655181.1"/>
    <property type="molecule type" value="Genomic_DNA"/>
</dbReference>
<evidence type="ECO:0000256" key="3">
    <source>
        <dbReference type="ARBA" id="ARBA00022737"/>
    </source>
</evidence>
<dbReference type="PROSITE" id="PS50853">
    <property type="entry name" value="FN3"/>
    <property type="match status" value="1"/>
</dbReference>
<feature type="coiled-coil region" evidence="5">
    <location>
        <begin position="311"/>
        <end position="338"/>
    </location>
</feature>